<sequence>MGTACCNLEIWGGMAIAQPGLPVCLDFESKLDLLSSFRSYLVFTKSTHPLFCVDFAVCTGTTATPLVKLSPILYAWIRITRPGVCFTASLNNESAWLYFICQKFLSPCGIHKLLLPTPLWSCPLYKVNLSSTKNTPGTPFCDSMLSRLPPTYRV</sequence>
<proteinExistence type="predicted"/>
<dbReference type="Proteomes" id="UP000235672">
    <property type="component" value="Unassembled WGS sequence"/>
</dbReference>
<organism evidence="1 2">
    <name type="scientific">Hyaloscypha hepaticicola</name>
    <dbReference type="NCBI Taxonomy" id="2082293"/>
    <lineage>
        <taxon>Eukaryota</taxon>
        <taxon>Fungi</taxon>
        <taxon>Dikarya</taxon>
        <taxon>Ascomycota</taxon>
        <taxon>Pezizomycotina</taxon>
        <taxon>Leotiomycetes</taxon>
        <taxon>Helotiales</taxon>
        <taxon>Hyaloscyphaceae</taxon>
        <taxon>Hyaloscypha</taxon>
    </lineage>
</organism>
<gene>
    <name evidence="1" type="ORF">NA56DRAFT_712981</name>
</gene>
<accession>A0A2J6PEW6</accession>
<dbReference type="EMBL" id="KZ613547">
    <property type="protein sequence ID" value="PMD12578.1"/>
    <property type="molecule type" value="Genomic_DNA"/>
</dbReference>
<keyword evidence="2" id="KW-1185">Reference proteome</keyword>
<evidence type="ECO:0000313" key="2">
    <source>
        <dbReference type="Proteomes" id="UP000235672"/>
    </source>
</evidence>
<reference evidence="1 2" key="1">
    <citation type="submission" date="2016-05" db="EMBL/GenBank/DDBJ databases">
        <title>A degradative enzymes factory behind the ericoid mycorrhizal symbiosis.</title>
        <authorList>
            <consortium name="DOE Joint Genome Institute"/>
            <person name="Martino E."/>
            <person name="Morin E."/>
            <person name="Grelet G."/>
            <person name="Kuo A."/>
            <person name="Kohler A."/>
            <person name="Daghino S."/>
            <person name="Barry K."/>
            <person name="Choi C."/>
            <person name="Cichocki N."/>
            <person name="Clum A."/>
            <person name="Copeland A."/>
            <person name="Hainaut M."/>
            <person name="Haridas S."/>
            <person name="Labutti K."/>
            <person name="Lindquist E."/>
            <person name="Lipzen A."/>
            <person name="Khouja H.-R."/>
            <person name="Murat C."/>
            <person name="Ohm R."/>
            <person name="Olson A."/>
            <person name="Spatafora J."/>
            <person name="Veneault-Fourrey C."/>
            <person name="Henrissat B."/>
            <person name="Grigoriev I."/>
            <person name="Martin F."/>
            <person name="Perotto S."/>
        </authorList>
    </citation>
    <scope>NUCLEOTIDE SEQUENCE [LARGE SCALE GENOMIC DNA]</scope>
    <source>
        <strain evidence="1 2">UAMH 7357</strain>
    </source>
</reference>
<dbReference type="AlphaFoldDB" id="A0A2J6PEW6"/>
<name>A0A2J6PEW6_9HELO</name>
<evidence type="ECO:0000313" key="1">
    <source>
        <dbReference type="EMBL" id="PMD12578.1"/>
    </source>
</evidence>
<protein>
    <submittedName>
        <fullName evidence="1">Uncharacterized protein</fullName>
    </submittedName>
</protein>